<dbReference type="GO" id="GO:0004519">
    <property type="term" value="F:endonuclease activity"/>
    <property type="evidence" value="ECO:0007669"/>
    <property type="project" value="UniProtKB-KW"/>
</dbReference>
<comment type="caution">
    <text evidence="2">The sequence shown here is derived from an EMBL/GenBank/DDBJ whole genome shotgun (WGS) entry which is preliminary data.</text>
</comment>
<organism evidence="2 3">
    <name type="scientific">Tsuneonella litorea</name>
    <dbReference type="NCBI Taxonomy" id="2976475"/>
    <lineage>
        <taxon>Bacteria</taxon>
        <taxon>Pseudomonadati</taxon>
        <taxon>Pseudomonadota</taxon>
        <taxon>Alphaproteobacteria</taxon>
        <taxon>Sphingomonadales</taxon>
        <taxon>Erythrobacteraceae</taxon>
        <taxon>Tsuneonella</taxon>
    </lineage>
</organism>
<accession>A0A9X2W3C8</accession>
<dbReference type="RefSeq" id="WP_259962892.1">
    <property type="nucleotide sequence ID" value="NZ_JAOAMV010000007.1"/>
</dbReference>
<keyword evidence="2" id="KW-0255">Endonuclease</keyword>
<keyword evidence="2" id="KW-0378">Hydrolase</keyword>
<proteinExistence type="predicted"/>
<keyword evidence="2" id="KW-0540">Nuclease</keyword>
<keyword evidence="3" id="KW-1185">Reference proteome</keyword>
<evidence type="ECO:0000313" key="3">
    <source>
        <dbReference type="Proteomes" id="UP001142648"/>
    </source>
</evidence>
<name>A0A9X2W3C8_9SPHN</name>
<evidence type="ECO:0000313" key="2">
    <source>
        <dbReference type="EMBL" id="MCT2559873.1"/>
    </source>
</evidence>
<sequence>VRQHYLSQGLRPATATGYLNETRAFHDADPDVLWITFARGRLWWAFAGPEVHWIGGAGEAHGTRYRETLDGWHDHDLAGKRLDLERLSTSLTQLAGYRRTICRVGEADYCLQMINAQADPLLVQIGEARQQLEVHLGSAIARLSWADFELLVELILTRSGWRRISAIGGTMKDVDLVVEQPFTGERMLVQVKSKADQAVVDDYARRLGARAGEERLLLVCHSPRGQLREPEIAGGRRLQVMVGTEIARRAAACDLVDWVIERAR</sequence>
<evidence type="ECO:0000259" key="1">
    <source>
        <dbReference type="Pfam" id="PF04471"/>
    </source>
</evidence>
<feature type="non-terminal residue" evidence="2">
    <location>
        <position position="1"/>
    </location>
</feature>
<dbReference type="GO" id="GO:0009307">
    <property type="term" value="P:DNA restriction-modification system"/>
    <property type="evidence" value="ECO:0007669"/>
    <property type="project" value="InterPro"/>
</dbReference>
<gene>
    <name evidence="2" type="ORF">N0B51_12890</name>
</gene>
<dbReference type="GO" id="GO:0003677">
    <property type="term" value="F:DNA binding"/>
    <property type="evidence" value="ECO:0007669"/>
    <property type="project" value="InterPro"/>
</dbReference>
<dbReference type="AlphaFoldDB" id="A0A9X2W3C8"/>
<dbReference type="Pfam" id="PF04471">
    <property type="entry name" value="Mrr_cat"/>
    <property type="match status" value="1"/>
</dbReference>
<dbReference type="Proteomes" id="UP001142648">
    <property type="component" value="Unassembled WGS sequence"/>
</dbReference>
<protein>
    <submittedName>
        <fullName evidence="2">Restriction endonuclease</fullName>
    </submittedName>
</protein>
<dbReference type="EMBL" id="JAOAMV010000007">
    <property type="protein sequence ID" value="MCT2559873.1"/>
    <property type="molecule type" value="Genomic_DNA"/>
</dbReference>
<feature type="domain" description="Restriction endonuclease type IV Mrr" evidence="1">
    <location>
        <begin position="141"/>
        <end position="199"/>
    </location>
</feature>
<reference evidence="2" key="1">
    <citation type="submission" date="2022-09" db="EMBL/GenBank/DDBJ databases">
        <title>The genome sequence of Tsuneonella sp. YG55.</title>
        <authorList>
            <person name="Liu Y."/>
        </authorList>
    </citation>
    <scope>NUCLEOTIDE SEQUENCE</scope>
    <source>
        <strain evidence="2">YG55</strain>
    </source>
</reference>
<dbReference type="InterPro" id="IPR007560">
    <property type="entry name" value="Restrct_endonuc_IV_Mrr"/>
</dbReference>